<dbReference type="AlphaFoldDB" id="A0A563UFX3"/>
<feature type="chain" id="PRO_5021755148" evidence="1">
    <location>
        <begin position="20"/>
        <end position="126"/>
    </location>
</feature>
<dbReference type="EMBL" id="VOEJ01000002">
    <property type="protein sequence ID" value="TWR30258.1"/>
    <property type="molecule type" value="Genomic_DNA"/>
</dbReference>
<accession>A0A563UFX3</accession>
<evidence type="ECO:0000313" key="2">
    <source>
        <dbReference type="EMBL" id="TWR30258.1"/>
    </source>
</evidence>
<comment type="caution">
    <text evidence="2">The sequence shown here is derived from an EMBL/GenBank/DDBJ whole genome shotgun (WGS) entry which is preliminary data.</text>
</comment>
<organism evidence="2 3">
    <name type="scientific">Mucilaginibacter pallidiroseus</name>
    <dbReference type="NCBI Taxonomy" id="2599295"/>
    <lineage>
        <taxon>Bacteria</taxon>
        <taxon>Pseudomonadati</taxon>
        <taxon>Bacteroidota</taxon>
        <taxon>Sphingobacteriia</taxon>
        <taxon>Sphingobacteriales</taxon>
        <taxon>Sphingobacteriaceae</taxon>
        <taxon>Mucilaginibacter</taxon>
    </lineage>
</organism>
<dbReference type="OrthoDB" id="799584at2"/>
<name>A0A563UFX3_9SPHI</name>
<proteinExistence type="predicted"/>
<dbReference type="RefSeq" id="WP_146380718.1">
    <property type="nucleotide sequence ID" value="NZ_VOEJ01000002.1"/>
</dbReference>
<dbReference type="Proteomes" id="UP000320042">
    <property type="component" value="Unassembled WGS sequence"/>
</dbReference>
<keyword evidence="3" id="KW-1185">Reference proteome</keyword>
<evidence type="ECO:0000256" key="1">
    <source>
        <dbReference type="SAM" id="SignalP"/>
    </source>
</evidence>
<protein>
    <submittedName>
        <fullName evidence="2">Uncharacterized protein</fullName>
    </submittedName>
</protein>
<sequence length="126" mass="13573">MKKALFFLTLLAAGSAASAQIKPVKPLDGLFNPKFDLKKDSSWRTLSKINDLVKPNPFPALANRGDITRISPNNAPLIVAVDGYKMPVQVTEDNANTPVKKIDGFSKMPIVGTNMGAPKKIAKVTP</sequence>
<reference evidence="2 3" key="1">
    <citation type="submission" date="2019-07" db="EMBL/GenBank/DDBJ databases">
        <authorList>
            <person name="Kim J."/>
        </authorList>
    </citation>
    <scope>NUCLEOTIDE SEQUENCE [LARGE SCALE GENOMIC DNA]</scope>
    <source>
        <strain evidence="3">dk17</strain>
    </source>
</reference>
<gene>
    <name evidence="2" type="ORF">FPZ43_04775</name>
</gene>
<evidence type="ECO:0000313" key="3">
    <source>
        <dbReference type="Proteomes" id="UP000320042"/>
    </source>
</evidence>
<keyword evidence="1" id="KW-0732">Signal</keyword>
<feature type="signal peptide" evidence="1">
    <location>
        <begin position="1"/>
        <end position="19"/>
    </location>
</feature>